<evidence type="ECO:0000313" key="2">
    <source>
        <dbReference type="Proteomes" id="UP000001056"/>
    </source>
</evidence>
<dbReference type="eggNOG" id="KOG1231">
    <property type="taxonomic scope" value="Eukaryota"/>
</dbReference>
<proteinExistence type="predicted"/>
<dbReference type="GeneID" id="4391010"/>
<name>Q2H5G6_CHAGB</name>
<evidence type="ECO:0008006" key="3">
    <source>
        <dbReference type="Google" id="ProtNLM"/>
    </source>
</evidence>
<dbReference type="EMBL" id="CH408031">
    <property type="protein sequence ID" value="EAQ89480.1"/>
    <property type="molecule type" value="Genomic_DNA"/>
</dbReference>
<organism evidence="1 2">
    <name type="scientific">Chaetomium globosum (strain ATCC 6205 / CBS 148.51 / DSM 1962 / NBRC 6347 / NRRL 1970)</name>
    <name type="common">Soil fungus</name>
    <dbReference type="NCBI Taxonomy" id="306901"/>
    <lineage>
        <taxon>Eukaryota</taxon>
        <taxon>Fungi</taxon>
        <taxon>Dikarya</taxon>
        <taxon>Ascomycota</taxon>
        <taxon>Pezizomycotina</taxon>
        <taxon>Sordariomycetes</taxon>
        <taxon>Sordariomycetidae</taxon>
        <taxon>Sordariales</taxon>
        <taxon>Chaetomiaceae</taxon>
        <taxon>Chaetomium</taxon>
    </lineage>
</organism>
<dbReference type="Proteomes" id="UP000001056">
    <property type="component" value="Unassembled WGS sequence"/>
</dbReference>
<reference evidence="2" key="1">
    <citation type="journal article" date="2015" name="Genome Announc.">
        <title>Draft genome sequence of the cellulolytic fungus Chaetomium globosum.</title>
        <authorList>
            <person name="Cuomo C.A."/>
            <person name="Untereiner W.A."/>
            <person name="Ma L.-J."/>
            <person name="Grabherr M."/>
            <person name="Birren B.W."/>
        </authorList>
    </citation>
    <scope>NUCLEOTIDE SEQUENCE [LARGE SCALE GENOMIC DNA]</scope>
    <source>
        <strain evidence="2">ATCC 6205 / CBS 148.51 / DSM 1962 / NBRC 6347 / NRRL 1970</strain>
    </source>
</reference>
<dbReference type="OMA" id="QYINYAN"/>
<dbReference type="AlphaFoldDB" id="Q2H5G6"/>
<dbReference type="InParanoid" id="Q2H5G6"/>
<keyword evidence="2" id="KW-1185">Reference proteome</keyword>
<sequence length="225" mass="25018">MTAVVAPRAAPLFPERLRDADSSMSPALRSHRPMISGSHSPIFGKRPRGRPSPRCEIWFTLTLKNDARILTYTSALHDQLVADLTAFIPGQDFITKCMFQHLPTIAIQNSVAAGGNVMGVKRQQHNGILFHAIAMVMTNEQETFVYHKVKMWVDSVAEFARGIEGGLLEWRYLNYANKIQDPRATYGEENIKGMQGVAAKYDPDQVFQRLCPGGFKVSAIGTPSK</sequence>
<dbReference type="HOGENOM" id="CLU_1229804_0_0_1"/>
<dbReference type="RefSeq" id="XP_001222194.1">
    <property type="nucleotide sequence ID" value="XM_001222193.1"/>
</dbReference>
<evidence type="ECO:0000313" key="1">
    <source>
        <dbReference type="EMBL" id="EAQ89480.1"/>
    </source>
</evidence>
<gene>
    <name evidence="1" type="ORF">CHGG_06099</name>
</gene>
<protein>
    <recommendedName>
        <fullName evidence="3">Berberine/berberine-like domain-containing protein</fullName>
    </recommendedName>
</protein>
<dbReference type="STRING" id="306901.Q2H5G6"/>
<dbReference type="OrthoDB" id="2151789at2759"/>
<accession>Q2H5G6</accession>
<dbReference type="VEuPathDB" id="FungiDB:CHGG_06099"/>